<name>A0A6G1KAA7_9PLEO</name>
<gene>
    <name evidence="1" type="ORF">K504DRAFT_271474</name>
</gene>
<dbReference type="Proteomes" id="UP000799428">
    <property type="component" value="Unassembled WGS sequence"/>
</dbReference>
<dbReference type="EMBL" id="MU005770">
    <property type="protein sequence ID" value="KAF2709297.1"/>
    <property type="molecule type" value="Genomic_DNA"/>
</dbReference>
<accession>A0A6G1KAA7</accession>
<evidence type="ECO:0000313" key="1">
    <source>
        <dbReference type="EMBL" id="KAF2709297.1"/>
    </source>
</evidence>
<dbReference type="AlphaFoldDB" id="A0A6G1KAA7"/>
<evidence type="ECO:0000313" key="2">
    <source>
        <dbReference type="Proteomes" id="UP000799428"/>
    </source>
</evidence>
<keyword evidence="2" id="KW-1185">Reference proteome</keyword>
<dbReference type="Pfam" id="PF03645">
    <property type="entry name" value="Tctex-1"/>
    <property type="match status" value="1"/>
</dbReference>
<evidence type="ECO:0008006" key="3">
    <source>
        <dbReference type="Google" id="ProtNLM"/>
    </source>
</evidence>
<dbReference type="Gene3D" id="3.30.1140.40">
    <property type="entry name" value="Tctex-1"/>
    <property type="match status" value="1"/>
</dbReference>
<organism evidence="1 2">
    <name type="scientific">Pleomassaria siparia CBS 279.74</name>
    <dbReference type="NCBI Taxonomy" id="1314801"/>
    <lineage>
        <taxon>Eukaryota</taxon>
        <taxon>Fungi</taxon>
        <taxon>Dikarya</taxon>
        <taxon>Ascomycota</taxon>
        <taxon>Pezizomycotina</taxon>
        <taxon>Dothideomycetes</taxon>
        <taxon>Pleosporomycetidae</taxon>
        <taxon>Pleosporales</taxon>
        <taxon>Pleomassariaceae</taxon>
        <taxon>Pleomassaria</taxon>
    </lineage>
</organism>
<sequence length="101" mass="11224">MAYPLPEDQLEKIVANVCETTIGASEKYEHSSVTDWNTQKYIVNSTIIQHHGSGEATGRRGMHSAVGAYWNSEKDGTYSYKWDAADKVGMDIVISVTWIAL</sequence>
<dbReference type="InterPro" id="IPR038586">
    <property type="entry name" value="Tctex-1-like_sf"/>
</dbReference>
<dbReference type="OrthoDB" id="10059120at2759"/>
<proteinExistence type="predicted"/>
<dbReference type="InterPro" id="IPR005334">
    <property type="entry name" value="Tctex-1-like"/>
</dbReference>
<protein>
    <recommendedName>
        <fullName evidence="3">Tctex-1</fullName>
    </recommendedName>
</protein>
<reference evidence="1" key="1">
    <citation type="journal article" date="2020" name="Stud. Mycol.">
        <title>101 Dothideomycetes genomes: a test case for predicting lifestyles and emergence of pathogens.</title>
        <authorList>
            <person name="Haridas S."/>
            <person name="Albert R."/>
            <person name="Binder M."/>
            <person name="Bloem J."/>
            <person name="Labutti K."/>
            <person name="Salamov A."/>
            <person name="Andreopoulos B."/>
            <person name="Baker S."/>
            <person name="Barry K."/>
            <person name="Bills G."/>
            <person name="Bluhm B."/>
            <person name="Cannon C."/>
            <person name="Castanera R."/>
            <person name="Culley D."/>
            <person name="Daum C."/>
            <person name="Ezra D."/>
            <person name="Gonzalez J."/>
            <person name="Henrissat B."/>
            <person name="Kuo A."/>
            <person name="Liang C."/>
            <person name="Lipzen A."/>
            <person name="Lutzoni F."/>
            <person name="Magnuson J."/>
            <person name="Mondo S."/>
            <person name="Nolan M."/>
            <person name="Ohm R."/>
            <person name="Pangilinan J."/>
            <person name="Park H.-J."/>
            <person name="Ramirez L."/>
            <person name="Alfaro M."/>
            <person name="Sun H."/>
            <person name="Tritt A."/>
            <person name="Yoshinaga Y."/>
            <person name="Zwiers L.-H."/>
            <person name="Turgeon B."/>
            <person name="Goodwin S."/>
            <person name="Spatafora J."/>
            <person name="Crous P."/>
            <person name="Grigoriev I."/>
        </authorList>
    </citation>
    <scope>NUCLEOTIDE SEQUENCE</scope>
    <source>
        <strain evidence="1">CBS 279.74</strain>
    </source>
</reference>